<feature type="domain" description="DJ-1/PfpI" evidence="1">
    <location>
        <begin position="9"/>
        <end position="151"/>
    </location>
</feature>
<protein>
    <submittedName>
        <fullName evidence="2">Class I glutamine amidotransferase-like protein</fullName>
    </submittedName>
</protein>
<dbReference type="Pfam" id="PF01965">
    <property type="entry name" value="DJ-1_PfpI"/>
    <property type="match status" value="1"/>
</dbReference>
<gene>
    <name evidence="2" type="ORF">BDW59DRAFT_164936</name>
</gene>
<dbReference type="EMBL" id="JBFXLS010000075">
    <property type="protein sequence ID" value="KAL2819610.1"/>
    <property type="molecule type" value="Genomic_DNA"/>
</dbReference>
<evidence type="ECO:0000313" key="2">
    <source>
        <dbReference type="EMBL" id="KAL2819610.1"/>
    </source>
</evidence>
<dbReference type="InterPro" id="IPR002818">
    <property type="entry name" value="DJ-1/PfpI"/>
</dbReference>
<dbReference type="Proteomes" id="UP001610335">
    <property type="component" value="Unassembled WGS sequence"/>
</dbReference>
<comment type="caution">
    <text evidence="2">The sequence shown here is derived from an EMBL/GenBank/DDBJ whole genome shotgun (WGS) entry which is preliminary data.</text>
</comment>
<dbReference type="InterPro" id="IPR029062">
    <property type="entry name" value="Class_I_gatase-like"/>
</dbReference>
<dbReference type="InterPro" id="IPR052158">
    <property type="entry name" value="INH-QAR"/>
</dbReference>
<evidence type="ECO:0000259" key="1">
    <source>
        <dbReference type="Pfam" id="PF01965"/>
    </source>
</evidence>
<dbReference type="Gene3D" id="3.40.50.880">
    <property type="match status" value="1"/>
</dbReference>
<dbReference type="PANTHER" id="PTHR43130">
    <property type="entry name" value="ARAC-FAMILY TRANSCRIPTIONAL REGULATOR"/>
    <property type="match status" value="1"/>
</dbReference>
<proteinExistence type="predicted"/>
<evidence type="ECO:0000313" key="3">
    <source>
        <dbReference type="Proteomes" id="UP001610335"/>
    </source>
</evidence>
<reference evidence="2 3" key="1">
    <citation type="submission" date="2024-07" db="EMBL/GenBank/DDBJ databases">
        <title>Section-level genome sequencing and comparative genomics of Aspergillus sections Usti and Cavernicolus.</title>
        <authorList>
            <consortium name="Lawrence Berkeley National Laboratory"/>
            <person name="Nybo J.L."/>
            <person name="Vesth T.C."/>
            <person name="Theobald S."/>
            <person name="Frisvad J.C."/>
            <person name="Larsen T.O."/>
            <person name="Kjaerboelling I."/>
            <person name="Rothschild-Mancinelli K."/>
            <person name="Lyhne E.K."/>
            <person name="Kogle M.E."/>
            <person name="Barry K."/>
            <person name="Clum A."/>
            <person name="Na H."/>
            <person name="Ledsgaard L."/>
            <person name="Lin J."/>
            <person name="Lipzen A."/>
            <person name="Kuo A."/>
            <person name="Riley R."/>
            <person name="Mondo S."/>
            <person name="LaButti K."/>
            <person name="Haridas S."/>
            <person name="Pangalinan J."/>
            <person name="Salamov A.A."/>
            <person name="Simmons B.A."/>
            <person name="Magnuson J.K."/>
            <person name="Chen J."/>
            <person name="Drula E."/>
            <person name="Henrissat B."/>
            <person name="Wiebenga A."/>
            <person name="Lubbers R.J."/>
            <person name="Gomes A.C."/>
            <person name="Makela M.R."/>
            <person name="Stajich J."/>
            <person name="Grigoriev I.V."/>
            <person name="Mortensen U.H."/>
            <person name="De vries R.P."/>
            <person name="Baker S.E."/>
            <person name="Andersen M.R."/>
        </authorList>
    </citation>
    <scope>NUCLEOTIDE SEQUENCE [LARGE SCALE GENOMIC DNA]</scope>
    <source>
        <strain evidence="2 3">CBS 600.67</strain>
    </source>
</reference>
<dbReference type="SUPFAM" id="SSF52317">
    <property type="entry name" value="Class I glutamine amidotransferase-like"/>
    <property type="match status" value="1"/>
</dbReference>
<name>A0ABR4HVV0_9EURO</name>
<sequence>MEPLCPRLRAAFLIFNGLDVLYFAGPLEIFSHVHHGMDYTAPNPAFELTVIGRSHMIPTSAAIKITPDISIADARSRIKEFDILVVPGGPPPFIYSLIETHSEELQLVKDFGLLEHIERRKPRAIISICTGAQFLGAAGLLNGIRATTHHLFLEPTVNI</sequence>
<keyword evidence="3" id="KW-1185">Reference proteome</keyword>
<dbReference type="PANTHER" id="PTHR43130:SF3">
    <property type="entry name" value="HTH-TYPE TRANSCRIPTIONAL REGULATOR RV1931C"/>
    <property type="match status" value="1"/>
</dbReference>
<organism evidence="2 3">
    <name type="scientific">Aspergillus cavernicola</name>
    <dbReference type="NCBI Taxonomy" id="176166"/>
    <lineage>
        <taxon>Eukaryota</taxon>
        <taxon>Fungi</taxon>
        <taxon>Dikarya</taxon>
        <taxon>Ascomycota</taxon>
        <taxon>Pezizomycotina</taxon>
        <taxon>Eurotiomycetes</taxon>
        <taxon>Eurotiomycetidae</taxon>
        <taxon>Eurotiales</taxon>
        <taxon>Aspergillaceae</taxon>
        <taxon>Aspergillus</taxon>
        <taxon>Aspergillus subgen. Nidulantes</taxon>
    </lineage>
</organism>
<accession>A0ABR4HVV0</accession>